<dbReference type="Proteomes" id="UP000633731">
    <property type="component" value="Unassembled WGS sequence"/>
</dbReference>
<evidence type="ECO:0000313" key="2">
    <source>
        <dbReference type="Proteomes" id="UP000633731"/>
    </source>
</evidence>
<keyword evidence="2" id="KW-1185">Reference proteome</keyword>
<accession>A0ACC5RN33</accession>
<comment type="caution">
    <text evidence="1">The sequence shown here is derived from an EMBL/GenBank/DDBJ whole genome shotgun (WGS) entry which is preliminary data.</text>
</comment>
<reference evidence="1" key="1">
    <citation type="submission" date="2021-01" db="EMBL/GenBank/DDBJ databases">
        <title>Draft genome of Pantoea agglomerans Eh 335.</title>
        <authorList>
            <person name="Emsley S.A."/>
            <person name="Oline D.K."/>
            <person name="Saw J.H."/>
            <person name="Ushijima B."/>
            <person name="Videau P."/>
            <person name="Koyack M.J."/>
        </authorList>
    </citation>
    <scope>NUCLEOTIDE SEQUENCE</scope>
    <source>
        <strain evidence="1">Eh 335</strain>
    </source>
</reference>
<evidence type="ECO:0000313" key="1">
    <source>
        <dbReference type="EMBL" id="MBK4726050.1"/>
    </source>
</evidence>
<gene>
    <name evidence="1" type="ORF">JJL49_12485</name>
</gene>
<dbReference type="EMBL" id="JAEOXF010000007">
    <property type="protein sequence ID" value="MBK4726050.1"/>
    <property type="molecule type" value="Genomic_DNA"/>
</dbReference>
<organism evidence="1 2">
    <name type="scientific">Enterobacter agglomerans</name>
    <name type="common">Erwinia herbicola</name>
    <name type="synonym">Pantoea agglomerans</name>
    <dbReference type="NCBI Taxonomy" id="549"/>
    <lineage>
        <taxon>Bacteria</taxon>
        <taxon>Pseudomonadati</taxon>
        <taxon>Pseudomonadota</taxon>
        <taxon>Gammaproteobacteria</taxon>
        <taxon>Enterobacterales</taxon>
        <taxon>Erwiniaceae</taxon>
        <taxon>Pantoea</taxon>
        <taxon>Pantoea agglomerans group</taxon>
    </lineage>
</organism>
<protein>
    <submittedName>
        <fullName evidence="1">HipA domain-containing protein</fullName>
    </submittedName>
</protein>
<proteinExistence type="predicted"/>
<sequence length="345" mass="38728">MTTCRILMTPLKSERERALGYSTKGLKTLTGLARVEAQLTFTRAQFVQDLPKAQQGMSISGYQPKLQMVLEDGAFAVVGSQGNYILKPSPVDFPQLAENEHATMTVMARLGFDVPPHGLLPFKPENDGDDREYAFVIRRFDRDEQGGAIHQEQLDAAMEIGEKYGKTADDGKPWVSYEQVARFLSQNVNDNLAFISDLFRRIIYAYLLGNNDLHLRNFGLLLPLVGPPRLSPVYDYVSVAPYPRYFTSYLALPLLACEEGEKEVAAGFNTQYGEYLGMDFLVLGQGMGLSEKLARALLERLLKEQAVVESTYRDSFMQADAVEAVLRCYRQRLSRLQIMDEPALG</sequence>
<name>A0ACC5RN33_ENTAG</name>